<dbReference type="SUPFAM" id="SSF51905">
    <property type="entry name" value="FAD/NAD(P)-binding domain"/>
    <property type="match status" value="1"/>
</dbReference>
<dbReference type="InterPro" id="IPR004099">
    <property type="entry name" value="Pyr_nucl-diS_OxRdtase_dimer"/>
</dbReference>
<dbReference type="InterPro" id="IPR036188">
    <property type="entry name" value="FAD/NAD-bd_sf"/>
</dbReference>
<dbReference type="eggNOG" id="COG0446">
    <property type="taxonomic scope" value="Bacteria"/>
</dbReference>
<dbReference type="Gene3D" id="3.50.50.60">
    <property type="entry name" value="FAD/NAD(P)-binding domain"/>
    <property type="match status" value="2"/>
</dbReference>
<feature type="domain" description="Pyridine nucleotide-disulphide oxidoreductase dimerisation" evidence="8">
    <location>
        <begin position="326"/>
        <end position="416"/>
    </location>
</feature>
<evidence type="ECO:0000313" key="13">
    <source>
        <dbReference type="Proteomes" id="UP000014160"/>
    </source>
</evidence>
<keyword evidence="4" id="KW-0274">FAD</keyword>
<comment type="similarity">
    <text evidence="2">Belongs to the class-III pyridine nucleotide-disulfide oxidoreductase family.</text>
</comment>
<dbReference type="Gene3D" id="3.30.390.30">
    <property type="match status" value="1"/>
</dbReference>
<dbReference type="PRINTS" id="PR00411">
    <property type="entry name" value="PNDRDTASEI"/>
</dbReference>
<dbReference type="InterPro" id="IPR016156">
    <property type="entry name" value="FAD/NAD-linked_Rdtase_dimer_sf"/>
</dbReference>
<protein>
    <recommendedName>
        <fullName evidence="14">FAD/NAD(P)-binding domain-containing protein</fullName>
    </recommendedName>
</protein>
<evidence type="ECO:0000256" key="2">
    <source>
        <dbReference type="ARBA" id="ARBA00009130"/>
    </source>
</evidence>
<dbReference type="RefSeq" id="WP_010779417.1">
    <property type="nucleotide sequence ID" value="NZ_ASWH01000001.1"/>
</dbReference>
<proteinExistence type="inferred from homology"/>
<dbReference type="InterPro" id="IPR050260">
    <property type="entry name" value="FAD-bd_OxRdtase"/>
</dbReference>
<dbReference type="Proteomes" id="UP000013750">
    <property type="component" value="Unassembled WGS sequence"/>
</dbReference>
<evidence type="ECO:0000259" key="8">
    <source>
        <dbReference type="Pfam" id="PF02852"/>
    </source>
</evidence>
<dbReference type="InterPro" id="IPR023753">
    <property type="entry name" value="FAD/NAD-binding_dom"/>
</dbReference>
<name>R2XPG0_9ENTE</name>
<evidence type="ECO:0000256" key="7">
    <source>
        <dbReference type="ARBA" id="ARBA00023284"/>
    </source>
</evidence>
<keyword evidence="13" id="KW-1185">Reference proteome</keyword>
<evidence type="ECO:0000256" key="6">
    <source>
        <dbReference type="ARBA" id="ARBA00023097"/>
    </source>
</evidence>
<comment type="caution">
    <text evidence="10">The sequence shown here is derived from an EMBL/GenBank/DDBJ whole genome shotgun (WGS) entry which is preliminary data.</text>
</comment>
<dbReference type="PANTHER" id="PTHR43429:SF1">
    <property type="entry name" value="NAD(P)H SULFUR OXIDOREDUCTASE (COA-DEPENDENT)"/>
    <property type="match status" value="1"/>
</dbReference>
<reference evidence="10 12" key="1">
    <citation type="submission" date="2013-02" db="EMBL/GenBank/DDBJ databases">
        <title>The Genome Sequence of Enterococcus gilvus ATCC BAA-350.</title>
        <authorList>
            <consortium name="The Broad Institute Genome Sequencing Platform"/>
            <consortium name="The Broad Institute Genome Sequencing Center for Infectious Disease"/>
            <person name="Earl A.M."/>
            <person name="Gilmore M.S."/>
            <person name="Lebreton F."/>
            <person name="Walker B."/>
            <person name="Young S.K."/>
            <person name="Zeng Q."/>
            <person name="Gargeya S."/>
            <person name="Fitzgerald M."/>
            <person name="Haas B."/>
            <person name="Abouelleil A."/>
            <person name="Alvarado L."/>
            <person name="Arachchi H.M."/>
            <person name="Berlin A.M."/>
            <person name="Chapman S.B."/>
            <person name="Dewar J."/>
            <person name="Goldberg J."/>
            <person name="Griggs A."/>
            <person name="Gujja S."/>
            <person name="Hansen M."/>
            <person name="Howarth C."/>
            <person name="Imamovic A."/>
            <person name="Larimer J."/>
            <person name="McCowan C."/>
            <person name="Murphy C."/>
            <person name="Neiman D."/>
            <person name="Pearson M."/>
            <person name="Priest M."/>
            <person name="Roberts A."/>
            <person name="Saif S."/>
            <person name="Shea T."/>
            <person name="Sisk P."/>
            <person name="Sykes S."/>
            <person name="Wortman J."/>
            <person name="Nusbaum C."/>
            <person name="Birren B."/>
        </authorList>
    </citation>
    <scope>NUCLEOTIDE SEQUENCE [LARGE SCALE GENOMIC DNA]</scope>
    <source>
        <strain evidence="10 12">ATCC BAA-350</strain>
    </source>
</reference>
<evidence type="ECO:0000259" key="9">
    <source>
        <dbReference type="Pfam" id="PF07992"/>
    </source>
</evidence>
<accession>R2XPG0</accession>
<evidence type="ECO:0000313" key="10">
    <source>
        <dbReference type="EMBL" id="EOI56784.1"/>
    </source>
</evidence>
<sequence>MRVVIVGGSFGGVQAAVEIKRRAPETEVLVIEKQTELGFVPGSLALILQGKATSVDELRWITRAELEAQGIHVRTGVSCTGLLPDHQIQLSTGEAIGFDRLVIATGSRQSFQQEEVPSARIKTCKTEQDVTDILTQLEELETVAIVGGGHVGLELADAFAQTDKQIHLFESDTMLMGHYFDEEMIQPLETAIRQSAVHLHMGTFVESMEETNEGHVRLCFDESDLTVDLVVLANSTRPDNHIWQALDRNDDGTLKVNAYLQTSDPNIYAIGDTIKVRFQLTGEELYVSLVTNALRTASIASQNILGTPEEDPGTVRVSGNQWFGYFVGSVGLLEKEALLYPEEIQMAQVDVPVAAVSKEKMKLKVIWDAETEVLLGVQLVSKWMDFALLDLFALAIQQQQTIHGFQVKERFFHPAFRAPLLGFSGLGEK</sequence>
<dbReference type="PRINTS" id="PR00368">
    <property type="entry name" value="FADPNR"/>
</dbReference>
<dbReference type="HOGENOM" id="CLU_003291_1_0_9"/>
<evidence type="ECO:0000256" key="1">
    <source>
        <dbReference type="ARBA" id="ARBA00001974"/>
    </source>
</evidence>
<evidence type="ECO:0000256" key="5">
    <source>
        <dbReference type="ARBA" id="ARBA00023002"/>
    </source>
</evidence>
<dbReference type="OrthoDB" id="9802028at2"/>
<dbReference type="Pfam" id="PF07992">
    <property type="entry name" value="Pyr_redox_2"/>
    <property type="match status" value="1"/>
</dbReference>
<dbReference type="PANTHER" id="PTHR43429">
    <property type="entry name" value="PYRIDINE NUCLEOTIDE-DISULFIDE OXIDOREDUCTASE DOMAIN-CONTAINING"/>
    <property type="match status" value="1"/>
</dbReference>
<comment type="cofactor">
    <cofactor evidence="1">
        <name>FAD</name>
        <dbReference type="ChEBI" id="CHEBI:57692"/>
    </cofactor>
</comment>
<keyword evidence="5" id="KW-0560">Oxidoreductase</keyword>
<evidence type="ECO:0000313" key="11">
    <source>
        <dbReference type="EMBL" id="EOW83642.1"/>
    </source>
</evidence>
<dbReference type="PATRIC" id="fig|1158614.3.peg.998"/>
<gene>
    <name evidence="11" type="ORF">I592_03001</name>
    <name evidence="10" type="ORF">UKC_00969</name>
</gene>
<dbReference type="Proteomes" id="UP000014160">
    <property type="component" value="Unassembled WGS sequence"/>
</dbReference>
<keyword evidence="6" id="KW-0558">Oxidation</keyword>
<dbReference type="GO" id="GO:0016491">
    <property type="term" value="F:oxidoreductase activity"/>
    <property type="evidence" value="ECO:0007669"/>
    <property type="project" value="UniProtKB-KW"/>
</dbReference>
<organism evidence="10 12">
    <name type="scientific">Enterococcus gilvus ATCC BAA-350</name>
    <dbReference type="NCBI Taxonomy" id="1158614"/>
    <lineage>
        <taxon>Bacteria</taxon>
        <taxon>Bacillati</taxon>
        <taxon>Bacillota</taxon>
        <taxon>Bacilli</taxon>
        <taxon>Lactobacillales</taxon>
        <taxon>Enterococcaceae</taxon>
        <taxon>Enterococcus</taxon>
    </lineage>
</organism>
<evidence type="ECO:0000256" key="3">
    <source>
        <dbReference type="ARBA" id="ARBA00022630"/>
    </source>
</evidence>
<evidence type="ECO:0000313" key="12">
    <source>
        <dbReference type="Proteomes" id="UP000013750"/>
    </source>
</evidence>
<evidence type="ECO:0000256" key="4">
    <source>
        <dbReference type="ARBA" id="ARBA00022827"/>
    </source>
</evidence>
<reference evidence="11 13" key="2">
    <citation type="submission" date="2013-03" db="EMBL/GenBank/DDBJ databases">
        <title>The Genome Sequence of Enterococcus gilvus ATCC BAA-350 (PacBio/Illumina hybrid assembly).</title>
        <authorList>
            <consortium name="The Broad Institute Genomics Platform"/>
            <consortium name="The Broad Institute Genome Sequencing Center for Infectious Disease"/>
            <person name="Earl A."/>
            <person name="Russ C."/>
            <person name="Gilmore M."/>
            <person name="Surin D."/>
            <person name="Walker B."/>
            <person name="Young S."/>
            <person name="Zeng Q."/>
            <person name="Gargeya S."/>
            <person name="Fitzgerald M."/>
            <person name="Haas B."/>
            <person name="Abouelleil A."/>
            <person name="Allen A.W."/>
            <person name="Alvarado L."/>
            <person name="Arachchi H.M."/>
            <person name="Berlin A.M."/>
            <person name="Chapman S.B."/>
            <person name="Gainer-Dewar J."/>
            <person name="Goldberg J."/>
            <person name="Griggs A."/>
            <person name="Gujja S."/>
            <person name="Hansen M."/>
            <person name="Howarth C."/>
            <person name="Imamovic A."/>
            <person name="Ireland A."/>
            <person name="Larimer J."/>
            <person name="McCowan C."/>
            <person name="Murphy C."/>
            <person name="Pearson M."/>
            <person name="Poon T.W."/>
            <person name="Priest M."/>
            <person name="Roberts A."/>
            <person name="Saif S."/>
            <person name="Shea T."/>
            <person name="Sisk P."/>
            <person name="Sykes S."/>
            <person name="Wortman J."/>
            <person name="Nusbaum C."/>
            <person name="Birren B."/>
        </authorList>
    </citation>
    <scope>NUCLEOTIDE SEQUENCE [LARGE SCALE GENOMIC DNA]</scope>
    <source>
        <strain evidence="11 13">ATCC BAA-350</strain>
    </source>
</reference>
<keyword evidence="3" id="KW-0285">Flavoprotein</keyword>
<dbReference type="EMBL" id="ASWH01000001">
    <property type="protein sequence ID" value="EOW83642.1"/>
    <property type="molecule type" value="Genomic_DNA"/>
</dbReference>
<dbReference type="EMBL" id="AJDQ01000006">
    <property type="protein sequence ID" value="EOI56784.1"/>
    <property type="molecule type" value="Genomic_DNA"/>
</dbReference>
<dbReference type="AlphaFoldDB" id="R2XPG0"/>
<keyword evidence="7" id="KW-0676">Redox-active center</keyword>
<evidence type="ECO:0008006" key="14">
    <source>
        <dbReference type="Google" id="ProtNLM"/>
    </source>
</evidence>
<dbReference type="Pfam" id="PF02852">
    <property type="entry name" value="Pyr_redox_dim"/>
    <property type="match status" value="1"/>
</dbReference>
<dbReference type="SUPFAM" id="SSF55424">
    <property type="entry name" value="FAD/NAD-linked reductases, dimerisation (C-terminal) domain"/>
    <property type="match status" value="1"/>
</dbReference>
<feature type="domain" description="FAD/NAD(P)-binding" evidence="9">
    <location>
        <begin position="1"/>
        <end position="280"/>
    </location>
</feature>